<dbReference type="RefSeq" id="WP_386338016.1">
    <property type="nucleotide sequence ID" value="NZ_JBHSFG010000011.1"/>
</dbReference>
<sequence>MREDVARAAGVSPSTVSNVLHDHPYVTEDKRRRVERAIELLGRAPSLVSRQLRAGRSQVLALAVADITSPYFAQLSHVVIAEARRRSLTLFLDETGASAEQERTIISGYPSRGLTGVLFCPVTMTPGELERLKSDVPTVLLGEYVPGGSFDHIATDSRRSAVEASEHLMAFGRSSSSASAGARPSSATTSKFGRTLTGLRAPAAGAGPGR</sequence>
<evidence type="ECO:0000259" key="5">
    <source>
        <dbReference type="PROSITE" id="PS50932"/>
    </source>
</evidence>
<evidence type="ECO:0000256" key="1">
    <source>
        <dbReference type="ARBA" id="ARBA00023015"/>
    </source>
</evidence>
<comment type="caution">
    <text evidence="6">The sequence shown here is derived from an EMBL/GenBank/DDBJ whole genome shotgun (WGS) entry which is preliminary data.</text>
</comment>
<dbReference type="PROSITE" id="PS50932">
    <property type="entry name" value="HTH_LACI_2"/>
    <property type="match status" value="1"/>
</dbReference>
<dbReference type="GO" id="GO:0003677">
    <property type="term" value="F:DNA binding"/>
    <property type="evidence" value="ECO:0007669"/>
    <property type="project" value="UniProtKB-KW"/>
</dbReference>
<keyword evidence="2 6" id="KW-0238">DNA-binding</keyword>
<name>A0ABV8YFF1_9ACTN</name>
<dbReference type="InterPro" id="IPR028082">
    <property type="entry name" value="Peripla_BP_I"/>
</dbReference>
<keyword evidence="3" id="KW-0804">Transcription</keyword>
<dbReference type="CDD" id="cd01392">
    <property type="entry name" value="HTH_LacI"/>
    <property type="match status" value="1"/>
</dbReference>
<evidence type="ECO:0000256" key="2">
    <source>
        <dbReference type="ARBA" id="ARBA00023125"/>
    </source>
</evidence>
<dbReference type="InterPro" id="IPR010982">
    <property type="entry name" value="Lambda_DNA-bd_dom_sf"/>
</dbReference>
<keyword evidence="7" id="KW-1185">Reference proteome</keyword>
<gene>
    <name evidence="6" type="ORF">ACFPH6_05505</name>
</gene>
<dbReference type="EMBL" id="JBHSFG010000011">
    <property type="protein sequence ID" value="MFC4464022.1"/>
    <property type="molecule type" value="Genomic_DNA"/>
</dbReference>
<dbReference type="Gene3D" id="1.10.260.40">
    <property type="entry name" value="lambda repressor-like DNA-binding domains"/>
    <property type="match status" value="1"/>
</dbReference>
<keyword evidence="1" id="KW-0805">Transcription regulation</keyword>
<reference evidence="7" key="1">
    <citation type="journal article" date="2019" name="Int. J. Syst. Evol. Microbiol.">
        <title>The Global Catalogue of Microorganisms (GCM) 10K type strain sequencing project: providing services to taxonomists for standard genome sequencing and annotation.</title>
        <authorList>
            <consortium name="The Broad Institute Genomics Platform"/>
            <consortium name="The Broad Institute Genome Sequencing Center for Infectious Disease"/>
            <person name="Wu L."/>
            <person name="Ma J."/>
        </authorList>
    </citation>
    <scope>NUCLEOTIDE SEQUENCE [LARGE SCALE GENOMIC DNA]</scope>
    <source>
        <strain evidence="7">DT43</strain>
    </source>
</reference>
<dbReference type="Proteomes" id="UP001596012">
    <property type="component" value="Unassembled WGS sequence"/>
</dbReference>
<dbReference type="SUPFAM" id="SSF47413">
    <property type="entry name" value="lambda repressor-like DNA-binding domains"/>
    <property type="match status" value="1"/>
</dbReference>
<dbReference type="SMART" id="SM00354">
    <property type="entry name" value="HTH_LACI"/>
    <property type="match status" value="1"/>
</dbReference>
<feature type="domain" description="HTH lacI-type" evidence="5">
    <location>
        <begin position="1"/>
        <end position="54"/>
    </location>
</feature>
<evidence type="ECO:0000256" key="3">
    <source>
        <dbReference type="ARBA" id="ARBA00023163"/>
    </source>
</evidence>
<proteinExistence type="predicted"/>
<evidence type="ECO:0000313" key="6">
    <source>
        <dbReference type="EMBL" id="MFC4464022.1"/>
    </source>
</evidence>
<dbReference type="PANTHER" id="PTHR30146:SF109">
    <property type="entry name" value="HTH-TYPE TRANSCRIPTIONAL REGULATOR GALS"/>
    <property type="match status" value="1"/>
</dbReference>
<dbReference type="SUPFAM" id="SSF53822">
    <property type="entry name" value="Periplasmic binding protein-like I"/>
    <property type="match status" value="1"/>
</dbReference>
<dbReference type="PANTHER" id="PTHR30146">
    <property type="entry name" value="LACI-RELATED TRANSCRIPTIONAL REPRESSOR"/>
    <property type="match status" value="1"/>
</dbReference>
<organism evidence="6 7">
    <name type="scientific">Streptomyces xiangluensis</name>
    <dbReference type="NCBI Taxonomy" id="2665720"/>
    <lineage>
        <taxon>Bacteria</taxon>
        <taxon>Bacillati</taxon>
        <taxon>Actinomycetota</taxon>
        <taxon>Actinomycetes</taxon>
        <taxon>Kitasatosporales</taxon>
        <taxon>Streptomycetaceae</taxon>
        <taxon>Streptomyces</taxon>
    </lineage>
</organism>
<evidence type="ECO:0000313" key="7">
    <source>
        <dbReference type="Proteomes" id="UP001596012"/>
    </source>
</evidence>
<dbReference type="Pfam" id="PF00356">
    <property type="entry name" value="LacI"/>
    <property type="match status" value="1"/>
</dbReference>
<dbReference type="Gene3D" id="3.40.50.2300">
    <property type="match status" value="1"/>
</dbReference>
<protein>
    <submittedName>
        <fullName evidence="6">LacI family DNA-binding transcriptional regulator</fullName>
    </submittedName>
</protein>
<accession>A0ABV8YFF1</accession>
<feature type="region of interest" description="Disordered" evidence="4">
    <location>
        <begin position="173"/>
        <end position="210"/>
    </location>
</feature>
<dbReference type="InterPro" id="IPR000843">
    <property type="entry name" value="HTH_LacI"/>
</dbReference>
<evidence type="ECO:0000256" key="4">
    <source>
        <dbReference type="SAM" id="MobiDB-lite"/>
    </source>
</evidence>